<keyword evidence="2" id="KW-1185">Reference proteome</keyword>
<organism evidence="1 2">
    <name type="scientific">Kribbella pittospori</name>
    <dbReference type="NCBI Taxonomy" id="722689"/>
    <lineage>
        <taxon>Bacteria</taxon>
        <taxon>Bacillati</taxon>
        <taxon>Actinomycetota</taxon>
        <taxon>Actinomycetes</taxon>
        <taxon>Propionibacteriales</taxon>
        <taxon>Kribbellaceae</taxon>
        <taxon>Kribbella</taxon>
    </lineage>
</organism>
<evidence type="ECO:0000313" key="2">
    <source>
        <dbReference type="Proteomes" id="UP000291144"/>
    </source>
</evidence>
<dbReference type="AlphaFoldDB" id="A0A4R0JN05"/>
<comment type="caution">
    <text evidence="1">The sequence shown here is derived from an EMBL/GenBank/DDBJ whole genome shotgun (WGS) entry which is preliminary data.</text>
</comment>
<protein>
    <submittedName>
        <fullName evidence="1">Uncharacterized protein</fullName>
    </submittedName>
</protein>
<evidence type="ECO:0000313" key="1">
    <source>
        <dbReference type="EMBL" id="TCC48079.1"/>
    </source>
</evidence>
<proteinExistence type="predicted"/>
<reference evidence="1 2" key="1">
    <citation type="submission" date="2019-02" db="EMBL/GenBank/DDBJ databases">
        <title>Kribbella capetownensis sp. nov. and Kribbella speibonae sp. nov., isolated from soil.</title>
        <authorList>
            <person name="Curtis S.M."/>
            <person name="Norton I."/>
            <person name="Everest G.J."/>
            <person name="Meyers P.R."/>
        </authorList>
    </citation>
    <scope>NUCLEOTIDE SEQUENCE [LARGE SCALE GENOMIC DNA]</scope>
    <source>
        <strain evidence="1 2">NRRL B-24813</strain>
    </source>
</reference>
<name>A0A4R0JN05_9ACTN</name>
<gene>
    <name evidence="1" type="ORF">E0H73_42940</name>
</gene>
<dbReference type="OrthoDB" id="4079729at2"/>
<dbReference type="Proteomes" id="UP000291144">
    <property type="component" value="Unassembled WGS sequence"/>
</dbReference>
<dbReference type="RefSeq" id="WP_131366625.1">
    <property type="nucleotide sequence ID" value="NZ_SJKB01000029.1"/>
</dbReference>
<dbReference type="EMBL" id="SJKB01000029">
    <property type="protein sequence ID" value="TCC48079.1"/>
    <property type="molecule type" value="Genomic_DNA"/>
</dbReference>
<sequence length="247" mass="27525">MSAVQALDPLLKDREDWVYSSGFLPQPVVRLTGKRHGRGDLCDGFLSSFVNVSHIQPVNDCDEFTDVIDVWLSVLSRLGLNARQVVVYGSLETWQRRQVQGVTLRFRHTDVPFGDVNLLWNADRPERMAVDLGSGLERLAWLRSRSAWQDVVYGKFANEASSATLDAIRTATLLLGGGIRPGPRGAGGTTRRMIASIAPESAILGVDALVRFSHRYWNAIHPLQLDWPGIAAAIEIERDLLRLRRIS</sequence>
<accession>A0A4R0JN05</accession>